<dbReference type="EMBL" id="CP047591">
    <property type="protein sequence ID" value="QHI73627.1"/>
    <property type="molecule type" value="Genomic_DNA"/>
</dbReference>
<organism evidence="2 3">
    <name type="scientific">Aminipila terrae</name>
    <dbReference type="NCBI Taxonomy" id="2697030"/>
    <lineage>
        <taxon>Bacteria</taxon>
        <taxon>Bacillati</taxon>
        <taxon>Bacillota</taxon>
        <taxon>Clostridia</taxon>
        <taxon>Peptostreptococcales</taxon>
        <taxon>Anaerovoracaceae</taxon>
        <taxon>Aminipila</taxon>
    </lineage>
</organism>
<keyword evidence="3" id="KW-1185">Reference proteome</keyword>
<accession>A0A6P1MI95</accession>
<proteinExistence type="predicted"/>
<dbReference type="AlphaFoldDB" id="A0A6P1MI95"/>
<evidence type="ECO:0000313" key="3">
    <source>
        <dbReference type="Proteomes" id="UP000463883"/>
    </source>
</evidence>
<evidence type="ECO:0000259" key="1">
    <source>
        <dbReference type="Pfam" id="PF07833"/>
    </source>
</evidence>
<name>A0A6P1MI95_9FIRM</name>
<dbReference type="Pfam" id="PF07833">
    <property type="entry name" value="Cu_amine_oxidN1"/>
    <property type="match status" value="1"/>
</dbReference>
<sequence length="220" mass="24514">MPPHDYDQRFALLDSAGNNLTGFKYSNTGDFLNDFQVVYKYYYNEVGLVNKYGAEVLPTIFDNILLTKDGYAFVSIGDPDTGDNSRVGYFKIPDSFSEKKGLKPITVYLDGVELYFDCEPIMKNQRTMVPMRKIFESLGAQVKWDNKAKTASASIHGKEVSVSIGSQVAYVNGSKVSLDTAPLIQSDFTLVPLRFVSENLGADVKWDADARRVIITSSDQ</sequence>
<gene>
    <name evidence="2" type="ORF">Ami3637_15710</name>
</gene>
<dbReference type="RefSeq" id="WP_162363392.1">
    <property type="nucleotide sequence ID" value="NZ_CP047591.1"/>
</dbReference>
<dbReference type="InterPro" id="IPR036582">
    <property type="entry name" value="Mao_N_sf"/>
</dbReference>
<dbReference type="KEGG" id="amic:Ami3637_15710"/>
<feature type="domain" description="Copper amine oxidase-like N-terminal" evidence="1">
    <location>
        <begin position="109"/>
        <end position="215"/>
    </location>
</feature>
<dbReference type="SUPFAM" id="SSF55383">
    <property type="entry name" value="Copper amine oxidase, domain N"/>
    <property type="match status" value="1"/>
</dbReference>
<protein>
    <recommendedName>
        <fullName evidence="1">Copper amine oxidase-like N-terminal domain-containing protein</fullName>
    </recommendedName>
</protein>
<dbReference type="Proteomes" id="UP000463883">
    <property type="component" value="Chromosome"/>
</dbReference>
<reference evidence="2 3" key="1">
    <citation type="submission" date="2020-01" db="EMBL/GenBank/DDBJ databases">
        <title>Genomic analysis of Aminipila sp. CBA3637.</title>
        <authorList>
            <person name="Kim Y.B."/>
            <person name="Roh S.W."/>
        </authorList>
    </citation>
    <scope>NUCLEOTIDE SEQUENCE [LARGE SCALE GENOMIC DNA]</scope>
    <source>
        <strain evidence="2 3">CBA3637</strain>
    </source>
</reference>
<dbReference type="Gene3D" id="3.30.457.10">
    <property type="entry name" value="Copper amine oxidase-like, N-terminal domain"/>
    <property type="match status" value="1"/>
</dbReference>
<evidence type="ECO:0000313" key="2">
    <source>
        <dbReference type="EMBL" id="QHI73627.1"/>
    </source>
</evidence>
<dbReference type="InterPro" id="IPR012854">
    <property type="entry name" value="Cu_amine_oxidase-like_N"/>
</dbReference>